<dbReference type="OrthoDB" id="10449044at2759"/>
<dbReference type="VEuPathDB" id="FungiDB:I302_02256"/>
<evidence type="ECO:0000313" key="1">
    <source>
        <dbReference type="EMBL" id="OCF27414.1"/>
    </source>
</evidence>
<dbReference type="KEGG" id="kbi:30206655"/>
<reference evidence="2" key="2">
    <citation type="submission" date="2013-07" db="EMBL/GenBank/DDBJ databases">
        <authorList>
            <consortium name="The Broad Institute Genome Sequencing Platform"/>
            <person name="Cuomo C."/>
            <person name="Litvintseva A."/>
            <person name="Chen Y."/>
            <person name="Heitman J."/>
            <person name="Sun S."/>
            <person name="Springer D."/>
            <person name="Dromer F."/>
            <person name="Young S.K."/>
            <person name="Zeng Q."/>
            <person name="Gargeya S."/>
            <person name="Fitzgerald M."/>
            <person name="Abouelleil A."/>
            <person name="Alvarado L."/>
            <person name="Berlin A.M."/>
            <person name="Chapman S.B."/>
            <person name="Dewar J."/>
            <person name="Goldberg J."/>
            <person name="Griggs A."/>
            <person name="Gujja S."/>
            <person name="Hansen M."/>
            <person name="Howarth C."/>
            <person name="Imamovic A."/>
            <person name="Larimer J."/>
            <person name="McCowan C."/>
            <person name="Murphy C."/>
            <person name="Pearson M."/>
            <person name="Priest M."/>
            <person name="Roberts A."/>
            <person name="Saif S."/>
            <person name="Shea T."/>
            <person name="Sykes S."/>
            <person name="Wortman J."/>
            <person name="Nusbaum C."/>
            <person name="Birren B."/>
        </authorList>
    </citation>
    <scope>NUCLEOTIDE SEQUENCE</scope>
    <source>
        <strain evidence="2">CBS 10118</strain>
    </source>
</reference>
<dbReference type="RefSeq" id="XP_019048484.1">
    <property type="nucleotide sequence ID" value="XM_019188922.1"/>
</dbReference>
<dbReference type="EMBL" id="CP144542">
    <property type="protein sequence ID" value="WVW81559.1"/>
    <property type="molecule type" value="Genomic_DNA"/>
</dbReference>
<dbReference type="EMBL" id="KI894019">
    <property type="protein sequence ID" value="OCF27414.1"/>
    <property type="molecule type" value="Genomic_DNA"/>
</dbReference>
<name>A0A1B9G8P5_9TREE</name>
<dbReference type="GeneID" id="30206655"/>
<reference evidence="1" key="3">
    <citation type="submission" date="2014-01" db="EMBL/GenBank/DDBJ databases">
        <title>Evolution of pathogenesis and genome organization in the Tremellales.</title>
        <authorList>
            <person name="Cuomo C."/>
            <person name="Litvintseva A."/>
            <person name="Heitman J."/>
            <person name="Chen Y."/>
            <person name="Sun S."/>
            <person name="Springer D."/>
            <person name="Dromer F."/>
            <person name="Young S."/>
            <person name="Zeng Q."/>
            <person name="Chapman S."/>
            <person name="Gujja S."/>
            <person name="Saif S."/>
            <person name="Birren B."/>
        </authorList>
    </citation>
    <scope>NUCLEOTIDE SEQUENCE</scope>
    <source>
        <strain evidence="1">CBS 10118</strain>
    </source>
</reference>
<evidence type="ECO:0000313" key="2">
    <source>
        <dbReference type="EMBL" id="WVW81559.1"/>
    </source>
</evidence>
<sequence length="147" mass="16173">MAQSQFSLLENMPPPPYSPQHPLISLPLPANHLQAELTTSNDIPLLPLTLSTTHGRSHNIDPRSLRSVRRALEDHQRSSCPSHWGKYRHGVLLPSSNSDGSNKASEWLCWVASLFAPPQDQVIDRPAPARGRSNFGGLSMVNGYGAY</sequence>
<dbReference type="AlphaFoldDB" id="A0A1B9G8P5"/>
<gene>
    <name evidence="1" type="ORF">I302_02256</name>
    <name evidence="2" type="ORF">I302_103554</name>
</gene>
<reference evidence="2" key="4">
    <citation type="submission" date="2024-02" db="EMBL/GenBank/DDBJ databases">
        <title>Comparative genomics of Cryptococcus and Kwoniella reveals pathogenesis evolution and contrasting modes of karyotype evolution via chromosome fusion or intercentromeric recombination.</title>
        <authorList>
            <person name="Coelho M.A."/>
            <person name="David-Palma M."/>
            <person name="Shea T."/>
            <person name="Bowers K."/>
            <person name="McGinley-Smith S."/>
            <person name="Mohammad A.W."/>
            <person name="Gnirke A."/>
            <person name="Yurkov A.M."/>
            <person name="Nowrousian M."/>
            <person name="Sun S."/>
            <person name="Cuomo C.A."/>
            <person name="Heitman J."/>
        </authorList>
    </citation>
    <scope>NUCLEOTIDE SEQUENCE</scope>
    <source>
        <strain evidence="2">CBS 10118</strain>
    </source>
</reference>
<keyword evidence="3" id="KW-1185">Reference proteome</keyword>
<evidence type="ECO:0000313" key="3">
    <source>
        <dbReference type="Proteomes" id="UP000092730"/>
    </source>
</evidence>
<reference evidence="1" key="1">
    <citation type="submission" date="2013-07" db="EMBL/GenBank/DDBJ databases">
        <title>The Genome Sequence of Cryptococcus bestiolae CBS10118.</title>
        <authorList>
            <consortium name="The Broad Institute Genome Sequencing Platform"/>
            <person name="Cuomo C."/>
            <person name="Litvintseva A."/>
            <person name="Chen Y."/>
            <person name="Heitman J."/>
            <person name="Sun S."/>
            <person name="Springer D."/>
            <person name="Dromer F."/>
            <person name="Young S.K."/>
            <person name="Zeng Q."/>
            <person name="Gargeya S."/>
            <person name="Fitzgerald M."/>
            <person name="Abouelleil A."/>
            <person name="Alvarado L."/>
            <person name="Berlin A.M."/>
            <person name="Chapman S.B."/>
            <person name="Dewar J."/>
            <person name="Goldberg J."/>
            <person name="Griggs A."/>
            <person name="Gujja S."/>
            <person name="Hansen M."/>
            <person name="Howarth C."/>
            <person name="Imamovic A."/>
            <person name="Larimer J."/>
            <person name="McCowan C."/>
            <person name="Murphy C."/>
            <person name="Pearson M."/>
            <person name="Priest M."/>
            <person name="Roberts A."/>
            <person name="Saif S."/>
            <person name="Shea T."/>
            <person name="Sykes S."/>
            <person name="Wortman J."/>
            <person name="Nusbaum C."/>
            <person name="Birren B."/>
        </authorList>
    </citation>
    <scope>NUCLEOTIDE SEQUENCE [LARGE SCALE GENOMIC DNA]</scope>
    <source>
        <strain evidence="1">CBS 10118</strain>
    </source>
</reference>
<proteinExistence type="predicted"/>
<protein>
    <submittedName>
        <fullName evidence="1">Uncharacterized protein</fullName>
    </submittedName>
</protein>
<dbReference type="Proteomes" id="UP000092730">
    <property type="component" value="Chromosome 2"/>
</dbReference>
<accession>A0A1B9G8P5</accession>
<organism evidence="1">
    <name type="scientific">Kwoniella bestiolae CBS 10118</name>
    <dbReference type="NCBI Taxonomy" id="1296100"/>
    <lineage>
        <taxon>Eukaryota</taxon>
        <taxon>Fungi</taxon>
        <taxon>Dikarya</taxon>
        <taxon>Basidiomycota</taxon>
        <taxon>Agaricomycotina</taxon>
        <taxon>Tremellomycetes</taxon>
        <taxon>Tremellales</taxon>
        <taxon>Cryptococcaceae</taxon>
        <taxon>Kwoniella</taxon>
    </lineage>
</organism>